<gene>
    <name evidence="1" type="ORF">FP2506_01930</name>
</gene>
<name>Q0FYN4_9HYPH</name>
<dbReference type="SUPFAM" id="SSF46689">
    <property type="entry name" value="Homeodomain-like"/>
    <property type="match status" value="1"/>
</dbReference>
<comment type="caution">
    <text evidence="1">The sequence shown here is derived from an EMBL/GenBank/DDBJ whole genome shotgun (WGS) entry which is preliminary data.</text>
</comment>
<dbReference type="GO" id="GO:0004803">
    <property type="term" value="F:transposase activity"/>
    <property type="evidence" value="ECO:0007669"/>
    <property type="project" value="InterPro"/>
</dbReference>
<keyword evidence="2" id="KW-1185">Reference proteome</keyword>
<dbReference type="Proteomes" id="UP000004310">
    <property type="component" value="Unassembled WGS sequence"/>
</dbReference>
<organism evidence="1 2">
    <name type="scientific">Fulvimarina pelagi HTCC2506</name>
    <dbReference type="NCBI Taxonomy" id="314231"/>
    <lineage>
        <taxon>Bacteria</taxon>
        <taxon>Pseudomonadati</taxon>
        <taxon>Pseudomonadota</taxon>
        <taxon>Alphaproteobacteria</taxon>
        <taxon>Hyphomicrobiales</taxon>
        <taxon>Aurantimonadaceae</taxon>
        <taxon>Fulvimarina</taxon>
    </lineage>
</organism>
<dbReference type="EMBL" id="AATP01000010">
    <property type="protein sequence ID" value="EAU39961.1"/>
    <property type="molecule type" value="Genomic_DNA"/>
</dbReference>
<dbReference type="AlphaFoldDB" id="Q0FYN4"/>
<dbReference type="GO" id="GO:0006313">
    <property type="term" value="P:DNA transposition"/>
    <property type="evidence" value="ECO:0007669"/>
    <property type="project" value="InterPro"/>
</dbReference>
<dbReference type="InterPro" id="IPR002514">
    <property type="entry name" value="Transposase_8"/>
</dbReference>
<dbReference type="eggNOG" id="COG2963">
    <property type="taxonomic scope" value="Bacteria"/>
</dbReference>
<sequence>MQRRPRRSTVEKVPLVEEAMQPGMSVSFVARQTVIFPSQFFAWKRRMLEGGHASVQADEDAVGTSKVRDLEKRVRDLERLLGRKTMENEILKEALDGARRKNRRRACCPERSEERFPVSLVAETLKVSRSHLNERRIASPKPRGPY</sequence>
<dbReference type="Pfam" id="PF01527">
    <property type="entry name" value="HTH_Tnp_1"/>
    <property type="match status" value="1"/>
</dbReference>
<dbReference type="GO" id="GO:0003677">
    <property type="term" value="F:DNA binding"/>
    <property type="evidence" value="ECO:0007669"/>
    <property type="project" value="InterPro"/>
</dbReference>
<dbReference type="InterPro" id="IPR009057">
    <property type="entry name" value="Homeodomain-like_sf"/>
</dbReference>
<protein>
    <submittedName>
        <fullName evidence="1">ISDvu2, transposase OrfA</fullName>
    </submittedName>
</protein>
<reference evidence="1 2" key="1">
    <citation type="journal article" date="2010" name="J. Bacteriol.">
        <title>Genome sequence of Fulvimarina pelagi HTCC2506T, a Mn(II)-oxidizing alphaproteobacterium possessing an aerobic anoxygenic photosynthetic gene cluster and Xanthorhodopsin.</title>
        <authorList>
            <person name="Kang I."/>
            <person name="Oh H.M."/>
            <person name="Lim S.I."/>
            <person name="Ferriera S."/>
            <person name="Giovannoni S.J."/>
            <person name="Cho J.C."/>
        </authorList>
    </citation>
    <scope>NUCLEOTIDE SEQUENCE [LARGE SCALE GENOMIC DNA]</scope>
    <source>
        <strain evidence="1 2">HTCC2506</strain>
    </source>
</reference>
<evidence type="ECO:0000313" key="1">
    <source>
        <dbReference type="EMBL" id="EAU39961.1"/>
    </source>
</evidence>
<proteinExistence type="predicted"/>
<accession>Q0FYN4</accession>
<evidence type="ECO:0000313" key="2">
    <source>
        <dbReference type="Proteomes" id="UP000004310"/>
    </source>
</evidence>
<dbReference type="HOGENOM" id="CLU_027402_25_0_5"/>